<dbReference type="Proteomes" id="UP000298602">
    <property type="component" value="Chromosome"/>
</dbReference>
<evidence type="ECO:0000313" key="1">
    <source>
        <dbReference type="EMBL" id="QCQ21005.1"/>
    </source>
</evidence>
<dbReference type="EMBL" id="CP040098">
    <property type="protein sequence ID" value="QCQ21005.1"/>
    <property type="molecule type" value="Genomic_DNA"/>
</dbReference>
<dbReference type="AlphaFoldDB" id="A0A4P8L246"/>
<dbReference type="InterPro" id="IPR021268">
    <property type="entry name" value="DUF2845"/>
</dbReference>
<sequence length="125" mass="13888">MDIQKRGRAGWRAARAVVVLVLWLVVGTPAIESEDSIPSLRCGTRLVLIGELKIDVLAKCGPPLYEQTVGERIIRTSRGYDKKIVEEWIYNFGPTDFVHTLRFEGGRLVAIIRGNGATPWIDPSA</sequence>
<keyword evidence="2" id="KW-1185">Reference proteome</keyword>
<accession>A0A4P8L246</accession>
<organism evidence="1 2">
    <name type="scientific">Desulfoglaeba alkanexedens ALDC</name>
    <dbReference type="NCBI Taxonomy" id="980445"/>
    <lineage>
        <taxon>Bacteria</taxon>
        <taxon>Pseudomonadati</taxon>
        <taxon>Thermodesulfobacteriota</taxon>
        <taxon>Syntrophobacteria</taxon>
        <taxon>Syntrophobacterales</taxon>
        <taxon>Syntrophobacteraceae</taxon>
        <taxon>Desulfoglaeba</taxon>
    </lineage>
</organism>
<name>A0A4P8L246_9BACT</name>
<reference evidence="1 2" key="2">
    <citation type="submission" date="2019-05" db="EMBL/GenBank/DDBJ databases">
        <authorList>
            <person name="Suflita J.M."/>
            <person name="Marks C.R."/>
        </authorList>
    </citation>
    <scope>NUCLEOTIDE SEQUENCE [LARGE SCALE GENOMIC DNA]</scope>
    <source>
        <strain evidence="1 2">ALDC</strain>
    </source>
</reference>
<dbReference type="OrthoDB" id="5522210at2"/>
<dbReference type="Pfam" id="PF11006">
    <property type="entry name" value="DUF2845"/>
    <property type="match status" value="1"/>
</dbReference>
<gene>
    <name evidence="1" type="ORF">FDQ92_01590</name>
</gene>
<dbReference type="KEGG" id="dax:FDQ92_01590"/>
<protein>
    <submittedName>
        <fullName evidence="1">DUF2845 domain-containing protein</fullName>
    </submittedName>
</protein>
<reference evidence="1 2" key="1">
    <citation type="submission" date="2019-05" db="EMBL/GenBank/DDBJ databases">
        <title>The Complete Genome Sequence of the n-alkane-degrading Desulfoglaeba alkanexedens ALDC reveals multiple alkylsuccinate synthase gene clusters.</title>
        <authorList>
            <person name="Callaghan A.V."/>
            <person name="Davidova I.A."/>
            <person name="Duncan K.E."/>
            <person name="Morris B."/>
            <person name="McInerney M.J."/>
        </authorList>
    </citation>
    <scope>NUCLEOTIDE SEQUENCE [LARGE SCALE GENOMIC DNA]</scope>
    <source>
        <strain evidence="1 2">ALDC</strain>
    </source>
</reference>
<proteinExistence type="predicted"/>
<evidence type="ECO:0000313" key="2">
    <source>
        <dbReference type="Proteomes" id="UP000298602"/>
    </source>
</evidence>